<keyword evidence="2 5" id="KW-0671">Queuosine biosynthesis</keyword>
<dbReference type="UniPathway" id="UPA00392"/>
<reference evidence="6" key="1">
    <citation type="submission" date="2020-02" db="EMBL/GenBank/DDBJ databases">
        <authorList>
            <person name="Meier V. D."/>
        </authorList>
    </citation>
    <scope>NUCLEOTIDE SEQUENCE</scope>
    <source>
        <strain evidence="6">AVDCRST_MAG55</strain>
    </source>
</reference>
<dbReference type="AlphaFoldDB" id="A0A6J4Q469"/>
<dbReference type="PANTHER" id="PTHR34354:SF1">
    <property type="entry name" value="NADPH-DEPENDENT 7-CYANO-7-DEAZAGUANINE REDUCTASE"/>
    <property type="match status" value="1"/>
</dbReference>
<keyword evidence="1 5" id="KW-0963">Cytoplasm</keyword>
<comment type="caution">
    <text evidence="5">Lacks conserved residue(s) required for the propagation of feature annotation.</text>
</comment>
<dbReference type="GO" id="GO:0033739">
    <property type="term" value="F:preQ1 synthase activity"/>
    <property type="evidence" value="ECO:0007669"/>
    <property type="project" value="UniProtKB-UniRule"/>
</dbReference>
<dbReference type="PANTHER" id="PTHR34354">
    <property type="entry name" value="NADPH-DEPENDENT 7-CYANO-7-DEAZAGUANINE REDUCTASE"/>
    <property type="match status" value="1"/>
</dbReference>
<comment type="function">
    <text evidence="5">Catalyzes the NADPH-dependent reduction of 7-cyano-7-deazaguanine (preQ0) to 7-aminomethyl-7-deazaguanine (preQ1).</text>
</comment>
<evidence type="ECO:0000256" key="4">
    <source>
        <dbReference type="ARBA" id="ARBA00023002"/>
    </source>
</evidence>
<evidence type="ECO:0000313" key="6">
    <source>
        <dbReference type="EMBL" id="CAA9427737.1"/>
    </source>
</evidence>
<dbReference type="InterPro" id="IPR016856">
    <property type="entry name" value="QueF_type1"/>
</dbReference>
<feature type="active site" description="Thioimide intermediate" evidence="5">
    <location>
        <position position="47"/>
    </location>
</feature>
<dbReference type="HAMAP" id="MF_00818">
    <property type="entry name" value="QueF_type1"/>
    <property type="match status" value="1"/>
</dbReference>
<dbReference type="InterPro" id="IPR050084">
    <property type="entry name" value="NADPH_dep_7-cyano-7-deazaG_red"/>
</dbReference>
<keyword evidence="4 5" id="KW-0560">Oxidoreductase</keyword>
<dbReference type="Gene3D" id="3.30.1130.10">
    <property type="match status" value="1"/>
</dbReference>
<comment type="subcellular location">
    <subcellularLocation>
        <location evidence="5">Cytoplasm</location>
    </subcellularLocation>
</comment>
<dbReference type="GO" id="GO:0008616">
    <property type="term" value="P:tRNA queuosine(34) biosynthetic process"/>
    <property type="evidence" value="ECO:0007669"/>
    <property type="project" value="UniProtKB-UniRule"/>
</dbReference>
<comment type="pathway">
    <text evidence="5">tRNA modification; tRNA-queuosine biosynthesis.</text>
</comment>
<dbReference type="GO" id="GO:0005737">
    <property type="term" value="C:cytoplasm"/>
    <property type="evidence" value="ECO:0007669"/>
    <property type="project" value="UniProtKB-SubCell"/>
</dbReference>
<protein>
    <recommendedName>
        <fullName evidence="5">NADPH-dependent 7-cyano-7-deazaguanine reductase</fullName>
        <ecNumber evidence="5">1.7.1.13</ecNumber>
    </recommendedName>
    <alternativeName>
        <fullName evidence="5">7-cyano-7-carbaguanine reductase</fullName>
    </alternativeName>
    <alternativeName>
        <fullName evidence="5">NADPH-dependent nitrile oxidoreductase</fullName>
    </alternativeName>
    <alternativeName>
        <fullName evidence="5">PreQ(0) reductase</fullName>
    </alternativeName>
</protein>
<evidence type="ECO:0000256" key="2">
    <source>
        <dbReference type="ARBA" id="ARBA00022785"/>
    </source>
</evidence>
<organism evidence="6">
    <name type="scientific">uncultured Rubrobacteraceae bacterium</name>
    <dbReference type="NCBI Taxonomy" id="349277"/>
    <lineage>
        <taxon>Bacteria</taxon>
        <taxon>Bacillati</taxon>
        <taxon>Actinomycetota</taxon>
        <taxon>Rubrobacteria</taxon>
        <taxon>Rubrobacterales</taxon>
        <taxon>Rubrobacteraceae</taxon>
        <taxon>environmental samples</taxon>
    </lineage>
</organism>
<evidence type="ECO:0000256" key="3">
    <source>
        <dbReference type="ARBA" id="ARBA00022857"/>
    </source>
</evidence>
<gene>
    <name evidence="5" type="primary">queF</name>
    <name evidence="6" type="ORF">AVDCRST_MAG55-2433</name>
</gene>
<dbReference type="SUPFAM" id="SSF55620">
    <property type="entry name" value="Tetrahydrobiopterin biosynthesis enzymes-like"/>
    <property type="match status" value="1"/>
</dbReference>
<dbReference type="NCBIfam" id="TIGR03139">
    <property type="entry name" value="QueF-II"/>
    <property type="match status" value="1"/>
</dbReference>
<dbReference type="EC" id="1.7.1.13" evidence="5"/>
<comment type="catalytic activity">
    <reaction evidence="5">
        <text>7-aminomethyl-7-carbaguanine + 2 NADP(+) = 7-cyano-7-carbaguanine + 2 NADPH + 3 H(+)</text>
        <dbReference type="Rhea" id="RHEA:13409"/>
        <dbReference type="ChEBI" id="CHEBI:15378"/>
        <dbReference type="ChEBI" id="CHEBI:45075"/>
        <dbReference type="ChEBI" id="CHEBI:57783"/>
        <dbReference type="ChEBI" id="CHEBI:58349"/>
        <dbReference type="ChEBI" id="CHEBI:58703"/>
        <dbReference type="EC" id="1.7.1.13"/>
    </reaction>
</comment>
<keyword evidence="3 5" id="KW-0521">NADP</keyword>
<sequence length="130" mass="14397">MQQGDEKVLGRGVRGPIGSGQIDTVPWSHGGTDAVVQFTTNELTAICPVTDQPDFYELKLIYRPRERLLESKAMKLYLWGFRGRGVFAENLAATLLEDLVAACDPVEMTVDLTQQVRGGLQIRTVVRHAP</sequence>
<dbReference type="InterPro" id="IPR043133">
    <property type="entry name" value="GTP-CH-I_C/QueF"/>
</dbReference>
<name>A0A6J4Q469_9ACTN</name>
<proteinExistence type="inferred from homology"/>
<evidence type="ECO:0000256" key="1">
    <source>
        <dbReference type="ARBA" id="ARBA00022490"/>
    </source>
</evidence>
<accession>A0A6J4Q469</accession>
<evidence type="ECO:0000256" key="5">
    <source>
        <dbReference type="HAMAP-Rule" id="MF_00818"/>
    </source>
</evidence>
<feature type="binding site" evidence="5">
    <location>
        <begin position="69"/>
        <end position="71"/>
    </location>
    <ligand>
        <name>substrate</name>
    </ligand>
</feature>
<feature type="active site" description="Proton donor" evidence="5">
    <location>
        <position position="54"/>
    </location>
</feature>
<dbReference type="EMBL" id="CADCUZ010000116">
    <property type="protein sequence ID" value="CAA9427737.1"/>
    <property type="molecule type" value="Genomic_DNA"/>
</dbReference>
<dbReference type="Pfam" id="PF14489">
    <property type="entry name" value="QueF"/>
    <property type="match status" value="1"/>
</dbReference>
<comment type="similarity">
    <text evidence="5">Belongs to the GTP cyclohydrolase I family. QueF type 1 subfamily.</text>
</comment>
<dbReference type="InterPro" id="IPR029500">
    <property type="entry name" value="QueF"/>
</dbReference>